<keyword evidence="2" id="KW-0238">DNA-binding</keyword>
<dbReference type="CDD" id="cd06170">
    <property type="entry name" value="LuxR_C_like"/>
    <property type="match status" value="1"/>
</dbReference>
<evidence type="ECO:0000313" key="7">
    <source>
        <dbReference type="Proteomes" id="UP000194012"/>
    </source>
</evidence>
<dbReference type="GO" id="GO:0003677">
    <property type="term" value="F:DNA binding"/>
    <property type="evidence" value="ECO:0007669"/>
    <property type="project" value="UniProtKB-KW"/>
</dbReference>
<keyword evidence="7" id="KW-1185">Reference proteome</keyword>
<dbReference type="SUPFAM" id="SSF46894">
    <property type="entry name" value="C-terminal effector domain of the bipartite response regulators"/>
    <property type="match status" value="1"/>
</dbReference>
<dbReference type="PRINTS" id="PR00038">
    <property type="entry name" value="HTHLUXR"/>
</dbReference>
<dbReference type="PANTHER" id="PTHR44688">
    <property type="entry name" value="DNA-BINDING TRANSCRIPTIONAL ACTIVATOR DEVR_DOSR"/>
    <property type="match status" value="1"/>
</dbReference>
<evidence type="ECO:0000256" key="2">
    <source>
        <dbReference type="ARBA" id="ARBA00023125"/>
    </source>
</evidence>
<dbReference type="GO" id="GO:0006355">
    <property type="term" value="P:regulation of DNA-templated transcription"/>
    <property type="evidence" value="ECO:0007669"/>
    <property type="project" value="InterPro"/>
</dbReference>
<dbReference type="SMART" id="SM00421">
    <property type="entry name" value="HTH_LUXR"/>
    <property type="match status" value="1"/>
</dbReference>
<accession>A0A1X6Z908</accession>
<keyword evidence="4" id="KW-0812">Transmembrane</keyword>
<dbReference type="Pfam" id="PF00196">
    <property type="entry name" value="GerE"/>
    <property type="match status" value="1"/>
</dbReference>
<keyword evidence="4" id="KW-1133">Transmembrane helix</keyword>
<dbReference type="Proteomes" id="UP000194012">
    <property type="component" value="Unassembled WGS sequence"/>
</dbReference>
<dbReference type="RefSeq" id="WP_085826801.1">
    <property type="nucleotide sequence ID" value="NZ_FWFJ01000015.1"/>
</dbReference>
<dbReference type="AlphaFoldDB" id="A0A1X6Z908"/>
<reference evidence="7" key="1">
    <citation type="submission" date="2017-03" db="EMBL/GenBank/DDBJ databases">
        <authorList>
            <person name="Rodrigo-Torres L."/>
            <person name="Arahal R.D."/>
            <person name="Lucena T."/>
        </authorList>
    </citation>
    <scope>NUCLEOTIDE SEQUENCE [LARGE SCALE GENOMIC DNA]</scope>
    <source>
        <strain evidence="7">CECT 8370</strain>
    </source>
</reference>
<sequence length="177" mass="19174">MTGTASKKPGALLVLILVQAFCAVFFLWDVMQEAGPLRVLALRDFHVAAEAVSALCLLAAVLFEIRYLMTLLRRKAHLERQISLAAGAFHDVILDHFERWNLTPAEQDVASFTIKGLSIAEIAALRGTAEGTVKSHLNGIYRKAGVAGRGALLSLLIDGLFQLPEGATTLIPLQKRA</sequence>
<dbReference type="Gene3D" id="1.10.10.10">
    <property type="entry name" value="Winged helix-like DNA-binding domain superfamily/Winged helix DNA-binding domain"/>
    <property type="match status" value="1"/>
</dbReference>
<dbReference type="InterPro" id="IPR036388">
    <property type="entry name" value="WH-like_DNA-bd_sf"/>
</dbReference>
<proteinExistence type="predicted"/>
<feature type="transmembrane region" description="Helical" evidence="4">
    <location>
        <begin position="12"/>
        <end position="31"/>
    </location>
</feature>
<evidence type="ECO:0000256" key="3">
    <source>
        <dbReference type="ARBA" id="ARBA00023163"/>
    </source>
</evidence>
<feature type="domain" description="HTH luxR-type" evidence="5">
    <location>
        <begin position="99"/>
        <end position="156"/>
    </location>
</feature>
<evidence type="ECO:0000256" key="4">
    <source>
        <dbReference type="SAM" id="Phobius"/>
    </source>
</evidence>
<keyword evidence="1" id="KW-0805">Transcription regulation</keyword>
<feature type="transmembrane region" description="Helical" evidence="4">
    <location>
        <begin position="51"/>
        <end position="72"/>
    </location>
</feature>
<dbReference type="PANTHER" id="PTHR44688:SF16">
    <property type="entry name" value="DNA-BINDING TRANSCRIPTIONAL ACTIVATOR DEVR_DOSR"/>
    <property type="match status" value="1"/>
</dbReference>
<gene>
    <name evidence="6" type="ORF">ROG8370_01871</name>
</gene>
<evidence type="ECO:0000256" key="1">
    <source>
        <dbReference type="ARBA" id="ARBA00023015"/>
    </source>
</evidence>
<dbReference type="InterPro" id="IPR000792">
    <property type="entry name" value="Tscrpt_reg_LuxR_C"/>
</dbReference>
<dbReference type="InterPro" id="IPR016032">
    <property type="entry name" value="Sig_transdc_resp-reg_C-effctor"/>
</dbReference>
<keyword evidence="4" id="KW-0472">Membrane</keyword>
<keyword evidence="3" id="KW-0804">Transcription</keyword>
<dbReference type="EMBL" id="FWFJ01000015">
    <property type="protein sequence ID" value="SLN43909.1"/>
    <property type="molecule type" value="Genomic_DNA"/>
</dbReference>
<organism evidence="6 7">
    <name type="scientific">Roseovarius gaetbuli</name>
    <dbReference type="NCBI Taxonomy" id="1356575"/>
    <lineage>
        <taxon>Bacteria</taxon>
        <taxon>Pseudomonadati</taxon>
        <taxon>Pseudomonadota</taxon>
        <taxon>Alphaproteobacteria</taxon>
        <taxon>Rhodobacterales</taxon>
        <taxon>Roseobacteraceae</taxon>
        <taxon>Roseovarius</taxon>
    </lineage>
</organism>
<dbReference type="OrthoDB" id="8277135at2"/>
<protein>
    <submittedName>
        <fullName evidence="6">Bacterial regulatory proteins, luxR family</fullName>
    </submittedName>
</protein>
<name>A0A1X6Z908_9RHOB</name>
<evidence type="ECO:0000313" key="6">
    <source>
        <dbReference type="EMBL" id="SLN43909.1"/>
    </source>
</evidence>
<evidence type="ECO:0000259" key="5">
    <source>
        <dbReference type="SMART" id="SM00421"/>
    </source>
</evidence>